<evidence type="ECO:0000313" key="6">
    <source>
        <dbReference type="Proteomes" id="UP001501126"/>
    </source>
</evidence>
<feature type="domain" description="Phospholipid/glycerol acyltransferase" evidence="4">
    <location>
        <begin position="28"/>
        <end position="138"/>
    </location>
</feature>
<accession>A0ABN1MP20</accession>
<reference evidence="5 6" key="1">
    <citation type="journal article" date="2019" name="Int. J. Syst. Evol. Microbiol.">
        <title>The Global Catalogue of Microorganisms (GCM) 10K type strain sequencing project: providing services to taxonomists for standard genome sequencing and annotation.</title>
        <authorList>
            <consortium name="The Broad Institute Genomics Platform"/>
            <consortium name="The Broad Institute Genome Sequencing Center for Infectious Disease"/>
            <person name="Wu L."/>
            <person name="Ma J."/>
        </authorList>
    </citation>
    <scope>NUCLEOTIDE SEQUENCE [LARGE SCALE GENOMIC DNA]</scope>
    <source>
        <strain evidence="5 6">JCM 16083</strain>
    </source>
</reference>
<protein>
    <submittedName>
        <fullName evidence="5">Lysophospholipid acyltransferase family protein</fullName>
    </submittedName>
</protein>
<dbReference type="SMART" id="SM00563">
    <property type="entry name" value="PlsC"/>
    <property type="match status" value="1"/>
</dbReference>
<evidence type="ECO:0000313" key="5">
    <source>
        <dbReference type="EMBL" id="GAA0875011.1"/>
    </source>
</evidence>
<dbReference type="EMBL" id="BAAAFH010000007">
    <property type="protein sequence ID" value="GAA0875011.1"/>
    <property type="molecule type" value="Genomic_DNA"/>
</dbReference>
<evidence type="ECO:0000256" key="1">
    <source>
        <dbReference type="ARBA" id="ARBA00005189"/>
    </source>
</evidence>
<sequence>MKRISAFILKLFGWNMNYDIPEEVHRSVLVSAPHTSNWDFVVGRLAMWAYGIDVKILIKKELFFFPMGWFLKALGGIPVNRKGGATNITGQIAKKFKDQEKLCVMFTPEGTRSYNPNWKKGFYYLALKANVPIFLGYVDYERKIGGIAKKFIPTGDVEKDIAEIQAFYRDYKGKFPEKGIR</sequence>
<dbReference type="PANTHER" id="PTHR10434:SF9">
    <property type="entry name" value="PHOSPHOLIPID_GLYCEROL ACYLTRANSFERASE DOMAIN-CONTAINING PROTEIN"/>
    <property type="match status" value="1"/>
</dbReference>
<evidence type="ECO:0000256" key="3">
    <source>
        <dbReference type="ARBA" id="ARBA00023315"/>
    </source>
</evidence>
<dbReference type="Pfam" id="PF01553">
    <property type="entry name" value="Acyltransferase"/>
    <property type="match status" value="1"/>
</dbReference>
<dbReference type="RefSeq" id="WP_343786025.1">
    <property type="nucleotide sequence ID" value="NZ_BAAAFH010000007.1"/>
</dbReference>
<comment type="caution">
    <text evidence="5">The sequence shown here is derived from an EMBL/GenBank/DDBJ whole genome shotgun (WGS) entry which is preliminary data.</text>
</comment>
<gene>
    <name evidence="5" type="ORF">GCM10009118_14190</name>
</gene>
<evidence type="ECO:0000256" key="2">
    <source>
        <dbReference type="ARBA" id="ARBA00022679"/>
    </source>
</evidence>
<keyword evidence="3 5" id="KW-0012">Acyltransferase</keyword>
<dbReference type="Proteomes" id="UP001501126">
    <property type="component" value="Unassembled WGS sequence"/>
</dbReference>
<evidence type="ECO:0000259" key="4">
    <source>
        <dbReference type="SMART" id="SM00563"/>
    </source>
</evidence>
<name>A0ABN1MP20_9FLAO</name>
<proteinExistence type="predicted"/>
<keyword evidence="2" id="KW-0808">Transferase</keyword>
<dbReference type="PANTHER" id="PTHR10434">
    <property type="entry name" value="1-ACYL-SN-GLYCEROL-3-PHOSPHATE ACYLTRANSFERASE"/>
    <property type="match status" value="1"/>
</dbReference>
<dbReference type="GO" id="GO:0016746">
    <property type="term" value="F:acyltransferase activity"/>
    <property type="evidence" value="ECO:0007669"/>
    <property type="project" value="UniProtKB-KW"/>
</dbReference>
<keyword evidence="6" id="KW-1185">Reference proteome</keyword>
<dbReference type="SUPFAM" id="SSF69593">
    <property type="entry name" value="Glycerol-3-phosphate (1)-acyltransferase"/>
    <property type="match status" value="1"/>
</dbReference>
<organism evidence="5 6">
    <name type="scientific">Wandonia haliotis</name>
    <dbReference type="NCBI Taxonomy" id="574963"/>
    <lineage>
        <taxon>Bacteria</taxon>
        <taxon>Pseudomonadati</taxon>
        <taxon>Bacteroidota</taxon>
        <taxon>Flavobacteriia</taxon>
        <taxon>Flavobacteriales</taxon>
        <taxon>Crocinitomicaceae</taxon>
        <taxon>Wandonia</taxon>
    </lineage>
</organism>
<dbReference type="InterPro" id="IPR002123">
    <property type="entry name" value="Plipid/glycerol_acylTrfase"/>
</dbReference>
<comment type="pathway">
    <text evidence="1">Lipid metabolism.</text>
</comment>